<gene>
    <name evidence="2" type="ORF">GRI94_02775</name>
    <name evidence="3" type="ORF">GRI94_16865</name>
</gene>
<evidence type="ECO:0000259" key="1">
    <source>
        <dbReference type="PROSITE" id="PS51704"/>
    </source>
</evidence>
<dbReference type="Proteomes" id="UP000446786">
    <property type="component" value="Unassembled WGS sequence"/>
</dbReference>
<protein>
    <recommendedName>
        <fullName evidence="1">GP-PDE domain-containing protein</fullName>
    </recommendedName>
</protein>
<evidence type="ECO:0000313" key="4">
    <source>
        <dbReference type="Proteomes" id="UP000446786"/>
    </source>
</evidence>
<comment type="caution">
    <text evidence="3">The sequence shown here is derived from an EMBL/GenBank/DDBJ whole genome shotgun (WGS) entry which is preliminary data.</text>
</comment>
<dbReference type="OrthoDB" id="384721at2"/>
<dbReference type="InterPro" id="IPR017946">
    <property type="entry name" value="PLC-like_Pdiesterase_TIM-brl"/>
</dbReference>
<sequence>MRAVRWGFRRCRWVLQSKLTRLLRSRVSNRSAPDWLTRWEYAHRGLHGDGAIENSLEAARRAIDAGMGIECDIQRSLDDCPMVFHDWDLLRLTGEQGPTDGRTAAELKPLRYLDSDEGPVSLADLLDLVGGRVPLLIELKSKRGYDVERTCQRVREELASYHGDHAVMSFDPRVSRWFRRHAPGTPSGLVMREDEHGYTQKHWQRRLALMIAKPDFLAYHILALPSEWVAGLRAKGLPVLTWTVNSPELRSQALAHCDALVSEAEGLG</sequence>
<evidence type="ECO:0000313" key="3">
    <source>
        <dbReference type="EMBL" id="MXP33502.1"/>
    </source>
</evidence>
<dbReference type="GO" id="GO:0008081">
    <property type="term" value="F:phosphoric diester hydrolase activity"/>
    <property type="evidence" value="ECO:0007669"/>
    <property type="project" value="InterPro"/>
</dbReference>
<organism evidence="3 4">
    <name type="scientific">Parerythrobacter jejuensis</name>
    <dbReference type="NCBI Taxonomy" id="795812"/>
    <lineage>
        <taxon>Bacteria</taxon>
        <taxon>Pseudomonadati</taxon>
        <taxon>Pseudomonadota</taxon>
        <taxon>Alphaproteobacteria</taxon>
        <taxon>Sphingomonadales</taxon>
        <taxon>Erythrobacteraceae</taxon>
        <taxon>Parerythrobacter</taxon>
    </lineage>
</organism>
<dbReference type="Pfam" id="PF03009">
    <property type="entry name" value="GDPD"/>
    <property type="match status" value="1"/>
</dbReference>
<feature type="domain" description="GP-PDE" evidence="1">
    <location>
        <begin position="38"/>
        <end position="268"/>
    </location>
</feature>
<name>A0A845ARK1_9SPHN</name>
<dbReference type="EMBL" id="WTYE01000001">
    <property type="protein sequence ID" value="MXP33502.1"/>
    <property type="molecule type" value="Genomic_DNA"/>
</dbReference>
<dbReference type="SUPFAM" id="SSF51695">
    <property type="entry name" value="PLC-like phosphodiesterases"/>
    <property type="match status" value="1"/>
</dbReference>
<dbReference type="GO" id="GO:0006629">
    <property type="term" value="P:lipid metabolic process"/>
    <property type="evidence" value="ECO:0007669"/>
    <property type="project" value="InterPro"/>
</dbReference>
<dbReference type="PANTHER" id="PTHR46211">
    <property type="entry name" value="GLYCEROPHOSPHORYL DIESTER PHOSPHODIESTERASE"/>
    <property type="match status" value="1"/>
</dbReference>
<dbReference type="PANTHER" id="PTHR46211:SF1">
    <property type="entry name" value="GLYCEROPHOSPHODIESTER PHOSPHODIESTERASE, CYTOPLASMIC"/>
    <property type="match status" value="1"/>
</dbReference>
<keyword evidence="4" id="KW-1185">Reference proteome</keyword>
<dbReference type="InterPro" id="IPR030395">
    <property type="entry name" value="GP_PDE_dom"/>
</dbReference>
<reference evidence="3 4" key="1">
    <citation type="submission" date="2019-12" db="EMBL/GenBank/DDBJ databases">
        <title>Genomic-based taxomic classification of the family Erythrobacteraceae.</title>
        <authorList>
            <person name="Xu L."/>
        </authorList>
    </citation>
    <scope>NUCLEOTIDE SEQUENCE [LARGE SCALE GENOMIC DNA]</scope>
    <source>
        <strain evidence="3 4">JCM 16677</strain>
    </source>
</reference>
<evidence type="ECO:0000313" key="2">
    <source>
        <dbReference type="EMBL" id="MXP30742.1"/>
    </source>
</evidence>
<dbReference type="EMBL" id="WTYE01000001">
    <property type="protein sequence ID" value="MXP30742.1"/>
    <property type="molecule type" value="Genomic_DNA"/>
</dbReference>
<dbReference type="Gene3D" id="3.20.20.190">
    <property type="entry name" value="Phosphatidylinositol (PI) phosphodiesterase"/>
    <property type="match status" value="1"/>
</dbReference>
<proteinExistence type="predicted"/>
<dbReference type="AlphaFoldDB" id="A0A845ARK1"/>
<dbReference type="PROSITE" id="PS51704">
    <property type="entry name" value="GP_PDE"/>
    <property type="match status" value="1"/>
</dbReference>
<accession>A0A845ARK1</accession>